<dbReference type="SUPFAM" id="SSF53756">
    <property type="entry name" value="UDP-Glycosyltransferase/glycogen phosphorylase"/>
    <property type="match status" value="1"/>
</dbReference>
<gene>
    <name evidence="2" type="ORF">PW52_12450</name>
</gene>
<organism evidence="2 3">
    <name type="scientific">Neotamlana sedimentorum</name>
    <dbReference type="NCBI Taxonomy" id="1435349"/>
    <lineage>
        <taxon>Bacteria</taxon>
        <taxon>Pseudomonadati</taxon>
        <taxon>Bacteroidota</taxon>
        <taxon>Flavobacteriia</taxon>
        <taxon>Flavobacteriales</taxon>
        <taxon>Flavobacteriaceae</taxon>
        <taxon>Neotamlana</taxon>
    </lineage>
</organism>
<evidence type="ECO:0000313" key="3">
    <source>
        <dbReference type="Proteomes" id="UP000032578"/>
    </source>
</evidence>
<dbReference type="RefSeq" id="WP_044633291.1">
    <property type="nucleotide sequence ID" value="NZ_JTDW01000010.1"/>
</dbReference>
<dbReference type="Proteomes" id="UP000032578">
    <property type="component" value="Unassembled WGS sequence"/>
</dbReference>
<proteinExistence type="predicted"/>
<keyword evidence="3" id="KW-1185">Reference proteome</keyword>
<dbReference type="GO" id="GO:0016757">
    <property type="term" value="F:glycosyltransferase activity"/>
    <property type="evidence" value="ECO:0007669"/>
    <property type="project" value="InterPro"/>
</dbReference>
<reference evidence="2 3" key="1">
    <citation type="submission" date="2014-11" db="EMBL/GenBank/DDBJ databases">
        <title>Tamlana sedimentorum sp. nov., isolated from shallow sand sediments of the Sea of Japan.</title>
        <authorList>
            <person name="Romanenko L.A."/>
        </authorList>
    </citation>
    <scope>NUCLEOTIDE SEQUENCE [LARGE SCALE GENOMIC DNA]</scope>
    <source>
        <strain evidence="2 3">JCM 19808</strain>
    </source>
</reference>
<dbReference type="STRING" id="1435349.PW52_12450"/>
<keyword evidence="2" id="KW-0808">Transferase</keyword>
<dbReference type="InterPro" id="IPR050194">
    <property type="entry name" value="Glycosyltransferase_grp1"/>
</dbReference>
<dbReference type="PANTHER" id="PTHR45947:SF3">
    <property type="entry name" value="SULFOQUINOVOSYL TRANSFERASE SQD2"/>
    <property type="match status" value="1"/>
</dbReference>
<dbReference type="Gene3D" id="3.40.50.2000">
    <property type="entry name" value="Glycogen Phosphorylase B"/>
    <property type="match status" value="2"/>
</dbReference>
<comment type="caution">
    <text evidence="2">The sequence shown here is derived from an EMBL/GenBank/DDBJ whole genome shotgun (WGS) entry which is preliminary data.</text>
</comment>
<dbReference type="OrthoDB" id="596635at2"/>
<feature type="domain" description="Glycosyl transferase family 1" evidence="1">
    <location>
        <begin position="234"/>
        <end position="379"/>
    </location>
</feature>
<dbReference type="InterPro" id="IPR001296">
    <property type="entry name" value="Glyco_trans_1"/>
</dbReference>
<dbReference type="EMBL" id="JTDW01000010">
    <property type="protein sequence ID" value="KJD34912.1"/>
    <property type="molecule type" value="Genomic_DNA"/>
</dbReference>
<dbReference type="PANTHER" id="PTHR45947">
    <property type="entry name" value="SULFOQUINOVOSYL TRANSFERASE SQD2"/>
    <property type="match status" value="1"/>
</dbReference>
<protein>
    <submittedName>
        <fullName evidence="2">Glycosyl transferase family 1</fullName>
    </submittedName>
</protein>
<dbReference type="PATRIC" id="fig|1435349.4.peg.508"/>
<evidence type="ECO:0000259" key="1">
    <source>
        <dbReference type="Pfam" id="PF00534"/>
    </source>
</evidence>
<accession>A0A0D7WAZ6</accession>
<dbReference type="CDD" id="cd03801">
    <property type="entry name" value="GT4_PimA-like"/>
    <property type="match status" value="1"/>
</dbReference>
<name>A0A0D7WAZ6_9FLAO</name>
<sequence length="412" mass="46646">MKIIISHPTSNQNNRAVLNGFLKAKLIYQFKTAIAIFPNTFLFKLSLFGPFKELNRRLFNEDLFPFTSTRPVKEFSRLLFNRLGFFDLTKHEVGAFSVDAVYKDVDKSVAFKLKKAVSHGVKAVYAYEDGACYSFEEAKKHNISCLYDLPIGYWKTARKLLGEEMEKWPEWKATLHGFRDSEIKLKRKDKELALADHIFVASSFTKKTLESYHGKLAPIHVIPYGFPEVIKNRVYAIENRPIKLLFVGGLSQRKGIANMFEAVGNLKEKVELTVVGRKSTENCEALNKALQNHKWITSMPHDQVLKTMQEHDVLLFPSLFEGFGLVITEAMSQGTPVITTDRTAGPDLITHDKNGWIVEAGSTTALQGCIENLINSPNKIIEAGKLAMETARNRPWDTYGVQLAEKIKSLNL</sequence>
<evidence type="ECO:0000313" key="2">
    <source>
        <dbReference type="EMBL" id="KJD34912.1"/>
    </source>
</evidence>
<dbReference type="Pfam" id="PF00534">
    <property type="entry name" value="Glycos_transf_1"/>
    <property type="match status" value="1"/>
</dbReference>
<dbReference type="AlphaFoldDB" id="A0A0D7WAZ6"/>